<sequence length="122" mass="13323">MVVAVVMVMAVEASGYQGGSGSVPWSPLSVNQSVGLIRSHCFSSAFFPRGIEILPPVTPASGPFFLIDGRTDGPARRRKIQPWADGRIGLEAEFLSRVLFRPGWVRGVDKGRWKGMWCVYVG</sequence>
<proteinExistence type="predicted"/>
<gene>
    <name evidence="2" type="ORF">BO86DRAFT_144985</name>
</gene>
<evidence type="ECO:0008006" key="4">
    <source>
        <dbReference type="Google" id="ProtNLM"/>
    </source>
</evidence>
<feature type="signal peptide" evidence="1">
    <location>
        <begin position="1"/>
        <end position="15"/>
    </location>
</feature>
<evidence type="ECO:0000313" key="2">
    <source>
        <dbReference type="EMBL" id="RAH79829.1"/>
    </source>
</evidence>
<accession>A0A8T8WX06</accession>
<protein>
    <recommendedName>
        <fullName evidence="4">Secreted protein</fullName>
    </recommendedName>
</protein>
<dbReference type="Proteomes" id="UP000249497">
    <property type="component" value="Unassembled WGS sequence"/>
</dbReference>
<keyword evidence="1" id="KW-0732">Signal</keyword>
<reference evidence="2 3" key="1">
    <citation type="submission" date="2018-02" db="EMBL/GenBank/DDBJ databases">
        <title>The genomes of Aspergillus section Nigri reveals drivers in fungal speciation.</title>
        <authorList>
            <consortium name="DOE Joint Genome Institute"/>
            <person name="Vesth T.C."/>
            <person name="Nybo J."/>
            <person name="Theobald S."/>
            <person name="Brandl J."/>
            <person name="Frisvad J.C."/>
            <person name="Nielsen K.F."/>
            <person name="Lyhne E.K."/>
            <person name="Kogle M.E."/>
            <person name="Kuo A."/>
            <person name="Riley R."/>
            <person name="Clum A."/>
            <person name="Nolan M."/>
            <person name="Lipzen A."/>
            <person name="Salamov A."/>
            <person name="Henrissat B."/>
            <person name="Wiebenga A."/>
            <person name="De vries R.P."/>
            <person name="Grigoriev I.V."/>
            <person name="Mortensen U.H."/>
            <person name="Andersen M.R."/>
            <person name="Baker S.E."/>
        </authorList>
    </citation>
    <scope>NUCLEOTIDE SEQUENCE [LARGE SCALE GENOMIC DNA]</scope>
    <source>
        <strain evidence="2 3">CBS 114.51</strain>
    </source>
</reference>
<feature type="chain" id="PRO_5035793563" description="Secreted protein" evidence="1">
    <location>
        <begin position="16"/>
        <end position="122"/>
    </location>
</feature>
<dbReference type="AlphaFoldDB" id="A0A8T8WX06"/>
<evidence type="ECO:0000313" key="3">
    <source>
        <dbReference type="Proteomes" id="UP000249497"/>
    </source>
</evidence>
<name>A0A8T8WX06_ASPJA</name>
<dbReference type="EMBL" id="KZ824810">
    <property type="protein sequence ID" value="RAH79829.1"/>
    <property type="molecule type" value="Genomic_DNA"/>
</dbReference>
<dbReference type="RefSeq" id="XP_025525723.1">
    <property type="nucleotide sequence ID" value="XM_025666240.1"/>
</dbReference>
<evidence type="ECO:0000256" key="1">
    <source>
        <dbReference type="SAM" id="SignalP"/>
    </source>
</evidence>
<dbReference type="GeneID" id="37169932"/>
<organism evidence="2 3">
    <name type="scientific">Aspergillus japonicus CBS 114.51</name>
    <dbReference type="NCBI Taxonomy" id="1448312"/>
    <lineage>
        <taxon>Eukaryota</taxon>
        <taxon>Fungi</taxon>
        <taxon>Dikarya</taxon>
        <taxon>Ascomycota</taxon>
        <taxon>Pezizomycotina</taxon>
        <taxon>Eurotiomycetes</taxon>
        <taxon>Eurotiomycetidae</taxon>
        <taxon>Eurotiales</taxon>
        <taxon>Aspergillaceae</taxon>
        <taxon>Aspergillus</taxon>
        <taxon>Aspergillus subgen. Circumdati</taxon>
    </lineage>
</organism>
<keyword evidence="3" id="KW-1185">Reference proteome</keyword>